<evidence type="ECO:0000313" key="1">
    <source>
        <dbReference type="EMBL" id="GAG77432.1"/>
    </source>
</evidence>
<comment type="caution">
    <text evidence="1">The sequence shown here is derived from an EMBL/GenBank/DDBJ whole genome shotgun (WGS) entry which is preliminary data.</text>
</comment>
<dbReference type="EMBL" id="BART01018736">
    <property type="protein sequence ID" value="GAG77432.1"/>
    <property type="molecule type" value="Genomic_DNA"/>
</dbReference>
<accession>X1B818</accession>
<dbReference type="AlphaFoldDB" id="X1B818"/>
<gene>
    <name evidence="1" type="ORF">S01H4_35276</name>
</gene>
<name>X1B818_9ZZZZ</name>
<protein>
    <submittedName>
        <fullName evidence="1">Uncharacterized protein</fullName>
    </submittedName>
</protein>
<proteinExistence type="predicted"/>
<sequence length="252" mass="28693">MSANLAEKVIDTLGLYYHVKNGNSHFKIETNVKDDFISPLGPFKIKINGNKFSLFSKSGEKIKEGELDGIIDLGVLEFKVIPLKEIPKGETYTVTFYPRNIMALGLRNSLAIKSLDINKIEKGFGSSGTSFTGEGASKKLVTSEERYYYPRGPGILRISVYWGDPGNALRIANALSELIISEDKREKSQRFIQSKAFIDSQLIFYQAKLNKLEDEIRDFCFYRQHSLCAFLFHLFFKTIKFSFCCKNLWMAC</sequence>
<reference evidence="1" key="1">
    <citation type="journal article" date="2014" name="Front. Microbiol.">
        <title>High frequency of phylogenetically diverse reductive dehalogenase-homologous genes in deep subseafloor sedimentary metagenomes.</title>
        <authorList>
            <person name="Kawai M."/>
            <person name="Futagami T."/>
            <person name="Toyoda A."/>
            <person name="Takaki Y."/>
            <person name="Nishi S."/>
            <person name="Hori S."/>
            <person name="Arai W."/>
            <person name="Tsubouchi T."/>
            <person name="Morono Y."/>
            <person name="Uchiyama I."/>
            <person name="Ito T."/>
            <person name="Fujiyama A."/>
            <person name="Inagaki F."/>
            <person name="Takami H."/>
        </authorList>
    </citation>
    <scope>NUCLEOTIDE SEQUENCE</scope>
    <source>
        <strain evidence="1">Expedition CK06-06</strain>
    </source>
</reference>
<organism evidence="1">
    <name type="scientific">marine sediment metagenome</name>
    <dbReference type="NCBI Taxonomy" id="412755"/>
    <lineage>
        <taxon>unclassified sequences</taxon>
        <taxon>metagenomes</taxon>
        <taxon>ecological metagenomes</taxon>
    </lineage>
</organism>